<dbReference type="Pfam" id="PF05016">
    <property type="entry name" value="ParE_toxin"/>
    <property type="match status" value="1"/>
</dbReference>
<keyword evidence="3" id="KW-1185">Reference proteome</keyword>
<evidence type="ECO:0000313" key="3">
    <source>
        <dbReference type="Proteomes" id="UP000199391"/>
    </source>
</evidence>
<evidence type="ECO:0000313" key="2">
    <source>
        <dbReference type="EMBL" id="SFV15019.1"/>
    </source>
</evidence>
<dbReference type="Proteomes" id="UP000199391">
    <property type="component" value="Unassembled WGS sequence"/>
</dbReference>
<dbReference type="RefSeq" id="WP_093560076.1">
    <property type="nucleotide sequence ID" value="NZ_FPBO01000044.1"/>
</dbReference>
<accession>A0A1I7LZB8</accession>
<dbReference type="InterPro" id="IPR035093">
    <property type="entry name" value="RelE/ParE_toxin_dom_sf"/>
</dbReference>
<dbReference type="InterPro" id="IPR007712">
    <property type="entry name" value="RelE/ParE_toxin"/>
</dbReference>
<proteinExistence type="predicted"/>
<dbReference type="EMBL" id="FPBO01000044">
    <property type="protein sequence ID" value="SFV15019.1"/>
    <property type="molecule type" value="Genomic_DNA"/>
</dbReference>
<dbReference type="STRING" id="1035707.SAMN05216552_104431"/>
<sequence>MTKLLVLESAQEDFFEIRNGFRDTHTKQAYENFKQNFKTLFAEIRKFPQSGGIVQEAQEVGLEVRQRICEQIRVIYTYDEAEDVIHIRMFLPTARDFLAHLTKRILRPVNPSR</sequence>
<reference evidence="3" key="1">
    <citation type="submission" date="2016-10" db="EMBL/GenBank/DDBJ databases">
        <authorList>
            <person name="Varghese N."/>
            <person name="Submissions S."/>
        </authorList>
    </citation>
    <scope>NUCLEOTIDE SEQUENCE [LARGE SCALE GENOMIC DNA]</scope>
    <source>
        <strain evidence="3">CGMCC 1.11014</strain>
    </source>
</reference>
<dbReference type="OrthoDB" id="8906450at2"/>
<keyword evidence="1" id="KW-1277">Toxin-antitoxin system</keyword>
<gene>
    <name evidence="2" type="ORF">SAMN05216552_104431</name>
</gene>
<dbReference type="Gene3D" id="3.30.2310.20">
    <property type="entry name" value="RelE-like"/>
    <property type="match status" value="1"/>
</dbReference>
<name>A0A1I7LZB8_9BURK</name>
<protein>
    <submittedName>
        <fullName evidence="2">ParE toxin of type II toxin-antitoxin system, parDE</fullName>
    </submittedName>
</protein>
<dbReference type="AlphaFoldDB" id="A0A1I7LZB8"/>
<organism evidence="2 3">
    <name type="scientific">Pseudoduganella namucuonensis</name>
    <dbReference type="NCBI Taxonomy" id="1035707"/>
    <lineage>
        <taxon>Bacteria</taxon>
        <taxon>Pseudomonadati</taxon>
        <taxon>Pseudomonadota</taxon>
        <taxon>Betaproteobacteria</taxon>
        <taxon>Burkholderiales</taxon>
        <taxon>Oxalobacteraceae</taxon>
        <taxon>Telluria group</taxon>
        <taxon>Pseudoduganella</taxon>
    </lineage>
</organism>
<evidence type="ECO:0000256" key="1">
    <source>
        <dbReference type="ARBA" id="ARBA00022649"/>
    </source>
</evidence>